<dbReference type="Gene3D" id="2.40.128.130">
    <property type="entry name" value="Autotransporter beta-domain"/>
    <property type="match status" value="1"/>
</dbReference>
<dbReference type="Proteomes" id="UP000632063">
    <property type="component" value="Unassembled WGS sequence"/>
</dbReference>
<feature type="region of interest" description="Disordered" evidence="1">
    <location>
        <begin position="694"/>
        <end position="719"/>
    </location>
</feature>
<comment type="caution">
    <text evidence="3">The sequence shown here is derived from an EMBL/GenBank/DDBJ whole genome shotgun (WGS) entry which is preliminary data.</text>
</comment>
<dbReference type="RefSeq" id="WP_192147023.1">
    <property type="nucleotide sequence ID" value="NZ_JACYXI010000002.1"/>
</dbReference>
<feature type="region of interest" description="Disordered" evidence="1">
    <location>
        <begin position="340"/>
        <end position="360"/>
    </location>
</feature>
<proteinExistence type="predicted"/>
<dbReference type="SUPFAM" id="SSF103515">
    <property type="entry name" value="Autotransporter"/>
    <property type="match status" value="1"/>
</dbReference>
<evidence type="ECO:0000256" key="1">
    <source>
        <dbReference type="SAM" id="MobiDB-lite"/>
    </source>
</evidence>
<dbReference type="InterPro" id="IPR013783">
    <property type="entry name" value="Ig-like_fold"/>
</dbReference>
<dbReference type="InterPro" id="IPR005546">
    <property type="entry name" value="Autotransporte_beta"/>
</dbReference>
<dbReference type="PROSITE" id="PS51208">
    <property type="entry name" value="AUTOTRANSPORTER"/>
    <property type="match status" value="1"/>
</dbReference>
<evidence type="ECO:0000259" key="2">
    <source>
        <dbReference type="PROSITE" id="PS51208"/>
    </source>
</evidence>
<feature type="domain" description="Autotransporter" evidence="2">
    <location>
        <begin position="716"/>
        <end position="974"/>
    </location>
</feature>
<reference evidence="3 4" key="2">
    <citation type="journal article" date="2021" name="Int. J. Syst. Evol. Microbiol.">
        <title>Roseibium litorale sp. nov., isolated from a tidal flat sediment and proposal for the reclassification of Labrenzia polysiphoniae as Roseibium polysiphoniae comb. nov.</title>
        <authorList>
            <person name="Liu Y."/>
            <person name="Pei T."/>
            <person name="Du J."/>
            <person name="Chao M."/>
            <person name="Deng M.R."/>
            <person name="Zhu H."/>
        </authorList>
    </citation>
    <scope>NUCLEOTIDE SEQUENCE [LARGE SCALE GENOMIC DNA]</scope>
    <source>
        <strain evidence="3 4">4C16A</strain>
    </source>
</reference>
<dbReference type="EMBL" id="JACYXI010000002">
    <property type="protein sequence ID" value="MBD8890881.1"/>
    <property type="molecule type" value="Genomic_DNA"/>
</dbReference>
<gene>
    <name evidence="3" type="ORF">IG616_04945</name>
</gene>
<dbReference type="SMART" id="SM00869">
    <property type="entry name" value="Autotransporter"/>
    <property type="match status" value="1"/>
</dbReference>
<dbReference type="Pfam" id="PF03797">
    <property type="entry name" value="Autotransporter"/>
    <property type="match status" value="1"/>
</dbReference>
<sequence length="974" mass="100746">MPNEVARNAKRFCALQELAGAFGFTFTLGNDDSDENPYTVAVSGSAGGTPEIAVSSSEGGGVSSGGTDTVTSVPVAATASSIVYTITNSGTDALTITAPSVAANVSSTSNVTVASMTLASTSVAANGGTTTLTVGYTPAAGGAFGFTFNLQNNDADEGTYTINVAGTAASQPTPDLTVIAPDGGEVPNGGEETVSTPPQAGSSTTITYTIRNPGGSPLTVTQPTVSGNISGQTNVEVRSISLTVSALRRASRYSIMTAGLSRKAQALSGFDRVALSVAATASSIVIPAGGTANLVIDYVPSGLGAYSFKLNLTSDDPTTPVFQVTTSGTAVGNADMAVSSSEGGSITNGGEDAIKGNKQQDEQATVTYTITNSGNADLTLTAPTAAGSVSGLTNATVDSLILSATTVPANGGSATLAVTYTPKGPGAFGFTLRLDNNDPDDNPFVIMAKGNSLGFASGLVAVSGDGQETDINQRFDQPLVATVVDDAGQGIPGVSVTFTAPGSGASLIFASTGTHTETVTTNAAGVAASSAMTANGTASTYLGGRSFAPYAVTASSSGLSSVSFFLKNRRDSAADVKKTQEVIATFVTRRADRIVSAQPDLAQRLIGGPFGQQRGLNALNFNAAPGSFNGSFQFSLRSFMNKLQQPDESRRKQVKPAADRFAVFDSFKTEEEKRQERSTNPFLANAYTQSAASEAQEATEAVLTSNDAPQGDGEGEGQSGFDVWLQGSFNKSSNGSNKGQSGIFFAGVDYRFADTALFGIMGQLDITDEENRVANTAADGTGWMAGPYAVVRLHQNLYLDARATYGQSYNRVNALGLFYDDFTTNRLLLQGGLTGDFKFGDLSFNPFAKVTYFWEKQDAYTDTLGNWIPSQDFDLGRLEFGPKVTWDVPVDDGLQLALQFGFSGIYDFDLLQAEAVSDPSLESANQRFRAKATGGVAVVVPGRNIQVKGEGYYDGIGAKDFEAFGGALRLSVPF</sequence>
<reference evidence="4" key="1">
    <citation type="submission" date="2020-09" db="EMBL/GenBank/DDBJ databases">
        <title>The genome sequence of strain Labrenzia suaedae 4C16A.</title>
        <authorList>
            <person name="Liu Y."/>
        </authorList>
    </citation>
    <scope>NUCLEOTIDE SEQUENCE [LARGE SCALE GENOMIC DNA]</scope>
    <source>
        <strain evidence="4">4C16A</strain>
    </source>
</reference>
<dbReference type="PROSITE" id="PS50194">
    <property type="entry name" value="FILAMIN_REPEAT"/>
    <property type="match status" value="1"/>
</dbReference>
<accession>A0ABR9CJ85</accession>
<keyword evidence="4" id="KW-1185">Reference proteome</keyword>
<dbReference type="InterPro" id="IPR036709">
    <property type="entry name" value="Autotransporte_beta_dom_sf"/>
</dbReference>
<organism evidence="3 4">
    <name type="scientific">Roseibium litorale</name>
    <dbReference type="NCBI Taxonomy" id="2803841"/>
    <lineage>
        <taxon>Bacteria</taxon>
        <taxon>Pseudomonadati</taxon>
        <taxon>Pseudomonadota</taxon>
        <taxon>Alphaproteobacteria</taxon>
        <taxon>Hyphomicrobiales</taxon>
        <taxon>Stappiaceae</taxon>
        <taxon>Roseibium</taxon>
    </lineage>
</organism>
<evidence type="ECO:0000313" key="3">
    <source>
        <dbReference type="EMBL" id="MBD8890881.1"/>
    </source>
</evidence>
<evidence type="ECO:0000313" key="4">
    <source>
        <dbReference type="Proteomes" id="UP000632063"/>
    </source>
</evidence>
<feature type="region of interest" description="Disordered" evidence="1">
    <location>
        <begin position="40"/>
        <end position="67"/>
    </location>
</feature>
<protein>
    <submittedName>
        <fullName evidence="3">Autotransporter domain-containing protein</fullName>
    </submittedName>
</protein>
<name>A0ABR9CJ85_9HYPH</name>
<dbReference type="InterPro" id="IPR017868">
    <property type="entry name" value="Filamin/ABP280_repeat-like"/>
</dbReference>
<dbReference type="Gene3D" id="2.60.40.10">
    <property type="entry name" value="Immunoglobulins"/>
    <property type="match status" value="3"/>
</dbReference>